<proteinExistence type="predicted"/>
<feature type="transmembrane region" description="Helical" evidence="1">
    <location>
        <begin position="7"/>
        <end position="26"/>
    </location>
</feature>
<protein>
    <recommendedName>
        <fullName evidence="4">DUF2269 family protein</fullName>
    </recommendedName>
</protein>
<dbReference type="EMBL" id="CP054698">
    <property type="protein sequence ID" value="QMS90145.1"/>
    <property type="molecule type" value="Genomic_DNA"/>
</dbReference>
<dbReference type="RefSeq" id="WP_181927995.1">
    <property type="nucleotide sequence ID" value="NZ_CP054698.1"/>
</dbReference>
<dbReference type="Proteomes" id="UP000514713">
    <property type="component" value="Chromosome"/>
</dbReference>
<accession>A0A7D7QP58</accession>
<gene>
    <name evidence="2" type="ORF">HUN01_22085</name>
</gene>
<feature type="transmembrane region" description="Helical" evidence="1">
    <location>
        <begin position="32"/>
        <end position="52"/>
    </location>
</feature>
<organism evidence="2 3">
    <name type="scientific">Nostoc edaphicum CCNP1411</name>
    <dbReference type="NCBI Taxonomy" id="1472755"/>
    <lineage>
        <taxon>Bacteria</taxon>
        <taxon>Bacillati</taxon>
        <taxon>Cyanobacteriota</taxon>
        <taxon>Cyanophyceae</taxon>
        <taxon>Nostocales</taxon>
        <taxon>Nostocaceae</taxon>
        <taxon>Nostoc</taxon>
    </lineage>
</organism>
<reference evidence="3" key="1">
    <citation type="submission" date="2020-06" db="EMBL/GenBank/DDBJ databases">
        <title>Nostoc edaphicum CCNP1411 genome.</title>
        <authorList>
            <person name="Fidor A."/>
            <person name="Grabski M."/>
            <person name="Gawor J."/>
            <person name="Gromadka R."/>
            <person name="Wegrzyn G."/>
            <person name="Mazur-Marzec H."/>
        </authorList>
    </citation>
    <scope>NUCLEOTIDE SEQUENCE [LARGE SCALE GENOMIC DNA]</scope>
    <source>
        <strain evidence="3">CCNP1411</strain>
    </source>
</reference>
<keyword evidence="3" id="KW-1185">Reference proteome</keyword>
<evidence type="ECO:0008006" key="4">
    <source>
        <dbReference type="Google" id="ProtNLM"/>
    </source>
</evidence>
<keyword evidence="1" id="KW-0812">Transmembrane</keyword>
<dbReference type="KEGG" id="ned:HUN01_22085"/>
<evidence type="ECO:0000313" key="2">
    <source>
        <dbReference type="EMBL" id="QMS90145.1"/>
    </source>
</evidence>
<keyword evidence="1" id="KW-1133">Transmembrane helix</keyword>
<evidence type="ECO:0000256" key="1">
    <source>
        <dbReference type="SAM" id="Phobius"/>
    </source>
</evidence>
<evidence type="ECO:0000313" key="3">
    <source>
        <dbReference type="Proteomes" id="UP000514713"/>
    </source>
</evidence>
<sequence length="70" mass="8314">MKERNLLRWIHLISSVAIGTFVYSPWRNQAEFLLSMRILIIPVLTLTGLWMWKGYQIKQFLSSFQNQTKA</sequence>
<name>A0A7D7QP58_9NOSO</name>
<keyword evidence="1" id="KW-0472">Membrane</keyword>
<dbReference type="AlphaFoldDB" id="A0A7D7QP58"/>